<dbReference type="PANTHER" id="PTHR28360">
    <property type="entry name" value="DYNACTIN SUBUNIT 3"/>
    <property type="match status" value="1"/>
</dbReference>
<name>A0A8H4A2M7_GIGMA</name>
<gene>
    <name evidence="1" type="ORF">F8M41_008338</name>
</gene>
<sequence length="272" mass="30736">MPLESGEIVKRLSLLEDQKNLIVNSANKLKGWLGTNETNDDSCSISDNEHEETVAEKLTPVNMVHAEDTLIERQSLSTLEFRVHHLEKSIFGFDAISKKALVHDKFKEQLALLKRVDEIKKEFNTIIRDGADGLKSFFETYDQVSDLVSPFKDSALAMERVVLTPEAKAEIICSSAEELELVAENLGQIKDLQEIIDAPEFRGLDKLFPQVTPIETSHVDQMARAEEASARITTLLDKYNIFVNILSEIFISWDHILSTLDAHISALEREKE</sequence>
<protein>
    <submittedName>
        <fullName evidence="1">Dynactin subunit 3</fullName>
    </submittedName>
</protein>
<dbReference type="Proteomes" id="UP000439903">
    <property type="component" value="Unassembled WGS sequence"/>
</dbReference>
<keyword evidence="2" id="KW-1185">Reference proteome</keyword>
<dbReference type="AlphaFoldDB" id="A0A8H4A2M7"/>
<dbReference type="GO" id="GO:0061640">
    <property type="term" value="P:cytoskeleton-dependent cytokinesis"/>
    <property type="evidence" value="ECO:0007669"/>
    <property type="project" value="InterPro"/>
</dbReference>
<evidence type="ECO:0000313" key="2">
    <source>
        <dbReference type="Proteomes" id="UP000439903"/>
    </source>
</evidence>
<dbReference type="InterPro" id="IPR009991">
    <property type="entry name" value="DCTN3"/>
</dbReference>
<organism evidence="1 2">
    <name type="scientific">Gigaspora margarita</name>
    <dbReference type="NCBI Taxonomy" id="4874"/>
    <lineage>
        <taxon>Eukaryota</taxon>
        <taxon>Fungi</taxon>
        <taxon>Fungi incertae sedis</taxon>
        <taxon>Mucoromycota</taxon>
        <taxon>Glomeromycotina</taxon>
        <taxon>Glomeromycetes</taxon>
        <taxon>Diversisporales</taxon>
        <taxon>Gigasporaceae</taxon>
        <taxon>Gigaspora</taxon>
    </lineage>
</organism>
<accession>A0A8H4A2M7</accession>
<dbReference type="GO" id="GO:0005869">
    <property type="term" value="C:dynactin complex"/>
    <property type="evidence" value="ECO:0007669"/>
    <property type="project" value="InterPro"/>
</dbReference>
<reference evidence="1 2" key="1">
    <citation type="journal article" date="2019" name="Environ. Microbiol.">
        <title>At the nexus of three kingdoms: the genome of the mycorrhizal fungus Gigaspora margarita provides insights into plant, endobacterial and fungal interactions.</title>
        <authorList>
            <person name="Venice F."/>
            <person name="Ghignone S."/>
            <person name="Salvioli di Fossalunga A."/>
            <person name="Amselem J."/>
            <person name="Novero M."/>
            <person name="Xianan X."/>
            <person name="Sedzielewska Toro K."/>
            <person name="Morin E."/>
            <person name="Lipzen A."/>
            <person name="Grigoriev I.V."/>
            <person name="Henrissat B."/>
            <person name="Martin F.M."/>
            <person name="Bonfante P."/>
        </authorList>
    </citation>
    <scope>NUCLEOTIDE SEQUENCE [LARGE SCALE GENOMIC DNA]</scope>
    <source>
        <strain evidence="1 2">BEG34</strain>
    </source>
</reference>
<proteinExistence type="predicted"/>
<dbReference type="EMBL" id="WTPW01001874">
    <property type="protein sequence ID" value="KAF0409675.1"/>
    <property type="molecule type" value="Genomic_DNA"/>
</dbReference>
<evidence type="ECO:0000313" key="1">
    <source>
        <dbReference type="EMBL" id="KAF0409675.1"/>
    </source>
</evidence>
<dbReference type="OrthoDB" id="16729at2759"/>
<comment type="caution">
    <text evidence="1">The sequence shown here is derived from an EMBL/GenBank/DDBJ whole genome shotgun (WGS) entry which is preliminary data.</text>
</comment>
<dbReference type="PANTHER" id="PTHR28360:SF1">
    <property type="entry name" value="DYNACTIN SUBUNIT 3"/>
    <property type="match status" value="1"/>
</dbReference>
<dbReference type="Pfam" id="PF07426">
    <property type="entry name" value="Dynactin_p22"/>
    <property type="match status" value="1"/>
</dbReference>